<dbReference type="AlphaFoldDB" id="A0A1Y2L1J5"/>
<feature type="domain" description="HTH luxR-type" evidence="1">
    <location>
        <begin position="146"/>
        <end position="203"/>
    </location>
</feature>
<evidence type="ECO:0000313" key="3">
    <source>
        <dbReference type="Proteomes" id="UP000193391"/>
    </source>
</evidence>
<dbReference type="InterPro" id="IPR036388">
    <property type="entry name" value="WH-like_DNA-bd_sf"/>
</dbReference>
<dbReference type="SMART" id="SM00421">
    <property type="entry name" value="HTH_LUXR"/>
    <property type="match status" value="1"/>
</dbReference>
<dbReference type="OrthoDB" id="9814495at2"/>
<evidence type="ECO:0000259" key="1">
    <source>
        <dbReference type="SMART" id="SM00421"/>
    </source>
</evidence>
<proteinExistence type="predicted"/>
<name>A0A1Y2L1J5_9PROT</name>
<keyword evidence="3" id="KW-1185">Reference proteome</keyword>
<organism evidence="2 3">
    <name type="scientific">Thalassospira mesophila</name>
    <dbReference type="NCBI Taxonomy" id="1293891"/>
    <lineage>
        <taxon>Bacteria</taxon>
        <taxon>Pseudomonadati</taxon>
        <taxon>Pseudomonadota</taxon>
        <taxon>Alphaproteobacteria</taxon>
        <taxon>Rhodospirillales</taxon>
        <taxon>Thalassospiraceae</taxon>
        <taxon>Thalassospira</taxon>
    </lineage>
</organism>
<comment type="caution">
    <text evidence="2">The sequence shown here is derived from an EMBL/GenBank/DDBJ whole genome shotgun (WGS) entry which is preliminary data.</text>
</comment>
<dbReference type="Proteomes" id="UP000193391">
    <property type="component" value="Unassembled WGS sequence"/>
</dbReference>
<reference evidence="2 3" key="1">
    <citation type="submission" date="2014-03" db="EMBL/GenBank/DDBJ databases">
        <title>The draft genome sequence of Thalassospira mesophila JCM 18969.</title>
        <authorList>
            <person name="Lai Q."/>
            <person name="Shao Z."/>
        </authorList>
    </citation>
    <scope>NUCLEOTIDE SEQUENCE [LARGE SCALE GENOMIC DNA]</scope>
    <source>
        <strain evidence="2 3">JCM 18969</strain>
    </source>
</reference>
<protein>
    <recommendedName>
        <fullName evidence="1">HTH luxR-type domain-containing protein</fullName>
    </recommendedName>
</protein>
<sequence length="215" mass="24235">MTPFINTQKADRRVLVIGFRPSEIDALFGDDMGWIPVADPDFRLAARDEGRFCAALIGQRQTELLSHLQIRYLFRVARKIPLITFVADGHHIVGQRFDCGSNALMFSSTTGLLDEICLLADEDYWLLPGDIDGVSLLLGDSADAKANRLTVRDWYLLREIQKGKSNAEIARYANRSVPEIKSWLFEIFNSLEVTTRTQAAIVAHFIEQHSSRPSP</sequence>
<evidence type="ECO:0000313" key="2">
    <source>
        <dbReference type="EMBL" id="OSQ39360.1"/>
    </source>
</evidence>
<dbReference type="InterPro" id="IPR016032">
    <property type="entry name" value="Sig_transdc_resp-reg_C-effctor"/>
</dbReference>
<dbReference type="EMBL" id="JFKA01000002">
    <property type="protein sequence ID" value="OSQ39360.1"/>
    <property type="molecule type" value="Genomic_DNA"/>
</dbReference>
<dbReference type="STRING" id="1293891.TMES_04595"/>
<dbReference type="InterPro" id="IPR000792">
    <property type="entry name" value="Tscrpt_reg_LuxR_C"/>
</dbReference>
<dbReference type="SUPFAM" id="SSF46894">
    <property type="entry name" value="C-terminal effector domain of the bipartite response regulators"/>
    <property type="match status" value="1"/>
</dbReference>
<dbReference type="GO" id="GO:0006355">
    <property type="term" value="P:regulation of DNA-templated transcription"/>
    <property type="evidence" value="ECO:0007669"/>
    <property type="project" value="InterPro"/>
</dbReference>
<dbReference type="Pfam" id="PF00196">
    <property type="entry name" value="GerE"/>
    <property type="match status" value="1"/>
</dbReference>
<accession>A0A1Y2L1J5</accession>
<gene>
    <name evidence="2" type="ORF">TMES_04595</name>
</gene>
<dbReference type="RefSeq" id="WP_085580000.1">
    <property type="nucleotide sequence ID" value="NZ_JFKA01000002.1"/>
</dbReference>
<dbReference type="Gene3D" id="1.10.10.10">
    <property type="entry name" value="Winged helix-like DNA-binding domain superfamily/Winged helix DNA-binding domain"/>
    <property type="match status" value="1"/>
</dbReference>
<dbReference type="GO" id="GO:0003677">
    <property type="term" value="F:DNA binding"/>
    <property type="evidence" value="ECO:0007669"/>
    <property type="project" value="InterPro"/>
</dbReference>